<feature type="compositionally biased region" description="Polar residues" evidence="1">
    <location>
        <begin position="755"/>
        <end position="767"/>
    </location>
</feature>
<feature type="region of interest" description="Disordered" evidence="1">
    <location>
        <begin position="402"/>
        <end position="463"/>
    </location>
</feature>
<proteinExistence type="predicted"/>
<reference evidence="2 3" key="1">
    <citation type="journal article" date="2020" name="Fungal Divers.">
        <title>Resolving the Mortierellaceae phylogeny through synthesis of multi-gene phylogenetics and phylogenomics.</title>
        <authorList>
            <person name="Vandepol N."/>
            <person name="Liber J."/>
            <person name="Desiro A."/>
            <person name="Na H."/>
            <person name="Kennedy M."/>
            <person name="Barry K."/>
            <person name="Grigoriev I.V."/>
            <person name="Miller A.N."/>
            <person name="O'Donnell K."/>
            <person name="Stajich J.E."/>
            <person name="Bonito G."/>
        </authorList>
    </citation>
    <scope>NUCLEOTIDE SEQUENCE [LARGE SCALE GENOMIC DNA]</scope>
    <source>
        <strain evidence="2 3">AD045</strain>
    </source>
</reference>
<feature type="compositionally biased region" description="Low complexity" evidence="1">
    <location>
        <begin position="727"/>
        <end position="736"/>
    </location>
</feature>
<feature type="compositionally biased region" description="Low complexity" evidence="1">
    <location>
        <begin position="444"/>
        <end position="455"/>
    </location>
</feature>
<dbReference type="EMBL" id="JAAAIM010000191">
    <property type="protein sequence ID" value="KAG0292592.1"/>
    <property type="molecule type" value="Genomic_DNA"/>
</dbReference>
<sequence>MTTRRPQRSISAGMKSDQNPFYDAGIPNPIILQMNYAQAIKRSAREVAAARAATAAAASSITTLAKSTAATTTAFTTTKDTHVPLHPIWTTVRGRSDSCMSDVSDAGSMTSSPSSSVSNSSRDSINQLLLQQHQRRRTTVRESSPSPSVTSEKSSSSAKERSLESRRRASRKKNQKRREVAKRNKALLNASNASNAPLFSSSDILTSEQDDHTTSLQHSQDQEEEQYHMSNTSSTSLSISPPESPSLEDESLPSLDTFASNSPATSHEGEMDQDNTLEIIVDNKEQAAENITTDTSVNSPQEEDNQESAQLSLEHTEPSLPASQNESTVTEDLDRQNATLTVDNSNETAPDTLPTVMEESDLDFTTDVERAPVAASVPLTLAEENVWTSSASSAAINKSFTKVEDEATPTESMTTTTAQVDQQSSVDVPLKVEHEPAEPSAIVSSANNNNNSNTSCTDPQPSLSPWDVASERVAAVALQCLTKDKDTELSYVAILSAITVLQSKEDQQPDFEDMDQPLSAETKAFKTKVAASYSQILDILCKSEVADGLGKETLRQGVMAPEELYAQFYGSIEQAGYDLQDEAHLSMAQYWTDRKKIEEAQECIHRIEPSRWTDSVYRSAITCHLFAKPRQTQESEGLLQKYIDSQEASHAQVEAESKIRTWYRLQLDASKWEEVKAQYERRRARLVDAPANVERVEAESRLTPQALQQLQEQQRSPQRINGHKRSVSIASSTTSSSHHRTISGQLASSPVGHQRTPSTGHQRTPSGALNWPSGAAATLNAPDPVAAKPGFSFLSPFKFGSKSTNAEATQSPATPTALPSRIHVNRHLTVLDNNMLEECIAHKEFEYGWKNVYERMGPSLEDGETAKISMRLCRRAFLGHSGMSPDEPGSPNIVAKDFYFEPEDQQASRSKLDPELWEARAWVIYNKAMMGSSTFLTNSSSGTGSTVKGASGASAAGSASMSVSVFMHDILTIAIHSPEVSSRYLKAFKVYSGMRSDAHFHQQLRDPFVMGLMFKAIYDAVLAVVGNPDQQLPKTLEQKAEAKKHNRRSSSLSLNRAQPMTLGPLMDLAFEIYADMRNVGPIRHLPALVSLAPTSPTSKHTRRSSLSRISTNSSRSATSQAEAPSETATSSTVSISPRSSFTVLSMPVFQELNATLKANPQARRLAPELYLALLHLCIHVPVFRISSQVVKTIVNDMSAGSARQVPHLDLHLAAALQSYHDTWMCSVGTTTHSEDHEANDDRCEYYEWMYQSEEAFQERSSKMNRHSTQSVMSQTSTTSVSGLEAAVDELEKELEEAQLAFGSGVSGETCNDQLYWDLWSMEDAALKSVEFSTRKATMLWTHVSKALL</sequence>
<feature type="region of interest" description="Disordered" evidence="1">
    <location>
        <begin position="292"/>
        <end position="356"/>
    </location>
</feature>
<name>A0ABQ7K697_9FUNG</name>
<feature type="region of interest" description="Disordered" evidence="1">
    <location>
        <begin position="95"/>
        <end position="272"/>
    </location>
</feature>
<evidence type="ECO:0000256" key="1">
    <source>
        <dbReference type="SAM" id="MobiDB-lite"/>
    </source>
</evidence>
<gene>
    <name evidence="2" type="ORF">BGZ96_003970</name>
</gene>
<comment type="caution">
    <text evidence="2">The sequence shown here is derived from an EMBL/GenBank/DDBJ whole genome shotgun (WGS) entry which is preliminary data.</text>
</comment>
<accession>A0ABQ7K697</accession>
<feature type="compositionally biased region" description="Low complexity" evidence="1">
    <location>
        <begin position="186"/>
        <end position="202"/>
    </location>
</feature>
<feature type="compositionally biased region" description="Low complexity" evidence="1">
    <location>
        <begin position="1106"/>
        <end position="1119"/>
    </location>
</feature>
<feature type="compositionally biased region" description="Low complexity" evidence="1">
    <location>
        <begin position="707"/>
        <end position="719"/>
    </location>
</feature>
<feature type="compositionally biased region" description="Low complexity" evidence="1">
    <location>
        <begin position="141"/>
        <end position="157"/>
    </location>
</feature>
<protein>
    <submittedName>
        <fullName evidence="2">Uncharacterized protein</fullName>
    </submittedName>
</protein>
<organism evidence="2 3">
    <name type="scientific">Linnemannia gamsii</name>
    <dbReference type="NCBI Taxonomy" id="64522"/>
    <lineage>
        <taxon>Eukaryota</taxon>
        <taxon>Fungi</taxon>
        <taxon>Fungi incertae sedis</taxon>
        <taxon>Mucoromycota</taxon>
        <taxon>Mortierellomycotina</taxon>
        <taxon>Mortierellomycetes</taxon>
        <taxon>Mortierellales</taxon>
        <taxon>Mortierellaceae</taxon>
        <taxon>Linnemannia</taxon>
    </lineage>
</organism>
<feature type="region of interest" description="Disordered" evidence="1">
    <location>
        <begin position="1092"/>
        <end position="1132"/>
    </location>
</feature>
<evidence type="ECO:0000313" key="3">
    <source>
        <dbReference type="Proteomes" id="UP001194696"/>
    </source>
</evidence>
<feature type="compositionally biased region" description="Low complexity" evidence="1">
    <location>
        <begin position="232"/>
        <end position="241"/>
    </location>
</feature>
<feature type="compositionally biased region" description="Polar residues" evidence="1">
    <location>
        <begin position="321"/>
        <end position="349"/>
    </location>
</feature>
<keyword evidence="3" id="KW-1185">Reference proteome</keyword>
<feature type="region of interest" description="Disordered" evidence="1">
    <location>
        <begin position="707"/>
        <end position="775"/>
    </location>
</feature>
<evidence type="ECO:0000313" key="2">
    <source>
        <dbReference type="EMBL" id="KAG0292592.1"/>
    </source>
</evidence>
<dbReference type="Proteomes" id="UP001194696">
    <property type="component" value="Unassembled WGS sequence"/>
</dbReference>
<feature type="compositionally biased region" description="Low complexity" evidence="1">
    <location>
        <begin position="104"/>
        <end position="132"/>
    </location>
</feature>
<feature type="compositionally biased region" description="Basic and acidic residues" evidence="1">
    <location>
        <begin position="158"/>
        <end position="167"/>
    </location>
</feature>